<evidence type="ECO:0000313" key="4">
    <source>
        <dbReference type="Proteomes" id="UP000679779"/>
    </source>
</evidence>
<dbReference type="PANTHER" id="PTHR30204">
    <property type="entry name" value="REDOX-CYCLING DRUG-SENSING TRANSCRIPTIONAL ACTIVATOR SOXR"/>
    <property type="match status" value="1"/>
</dbReference>
<dbReference type="PROSITE" id="PS50937">
    <property type="entry name" value="HTH_MERR_2"/>
    <property type="match status" value="1"/>
</dbReference>
<dbReference type="SMART" id="SM00422">
    <property type="entry name" value="HTH_MERR"/>
    <property type="match status" value="1"/>
</dbReference>
<dbReference type="Pfam" id="PF13411">
    <property type="entry name" value="MerR_1"/>
    <property type="match status" value="1"/>
</dbReference>
<dbReference type="CDD" id="cd01109">
    <property type="entry name" value="HTH_YyaN"/>
    <property type="match status" value="1"/>
</dbReference>
<comment type="caution">
    <text evidence="3">The sequence shown here is derived from an EMBL/GenBank/DDBJ whole genome shotgun (WGS) entry which is preliminary data.</text>
</comment>
<dbReference type="InterPro" id="IPR009061">
    <property type="entry name" value="DNA-bd_dom_put_sf"/>
</dbReference>
<organism evidence="3 4">
    <name type="scientific">Paenibacillus albilobatus</name>
    <dbReference type="NCBI Taxonomy" id="2716884"/>
    <lineage>
        <taxon>Bacteria</taxon>
        <taxon>Bacillati</taxon>
        <taxon>Bacillota</taxon>
        <taxon>Bacilli</taxon>
        <taxon>Bacillales</taxon>
        <taxon>Paenibacillaceae</taxon>
        <taxon>Paenibacillus</taxon>
    </lineage>
</organism>
<sequence length="136" mass="16126">MKYCSISEASAKFNIPESTLRYYEKKGLLPLIERDEAGRRLFSEDQMTLLEIIIYLKNTHMSINDIKQYVDWVVEGDDTTELRLEMLKNHKQAVQAEMSLMQEALKGIDVKITRYIKRIEKRKEARQTEKIIEKRN</sequence>
<evidence type="ECO:0000313" key="3">
    <source>
        <dbReference type="EMBL" id="GIO34413.1"/>
    </source>
</evidence>
<dbReference type="GO" id="GO:0003700">
    <property type="term" value="F:DNA-binding transcription factor activity"/>
    <property type="evidence" value="ECO:0007669"/>
    <property type="project" value="InterPro"/>
</dbReference>
<dbReference type="InterPro" id="IPR047057">
    <property type="entry name" value="MerR_fam"/>
</dbReference>
<evidence type="ECO:0000256" key="1">
    <source>
        <dbReference type="ARBA" id="ARBA00023125"/>
    </source>
</evidence>
<dbReference type="Gene3D" id="1.10.1660.10">
    <property type="match status" value="1"/>
</dbReference>
<dbReference type="EMBL" id="BORQ01000010">
    <property type="protein sequence ID" value="GIO34413.1"/>
    <property type="molecule type" value="Genomic_DNA"/>
</dbReference>
<reference evidence="3" key="1">
    <citation type="submission" date="2021-03" db="EMBL/GenBank/DDBJ databases">
        <title>Antimicrobial resistance genes in bacteria isolated from Japanese honey, and their potential for conferring macrolide and lincosamide resistance in the American foulbrood pathogen Paenibacillus larvae.</title>
        <authorList>
            <person name="Okamoto M."/>
            <person name="Kumagai M."/>
            <person name="Kanamori H."/>
            <person name="Takamatsu D."/>
        </authorList>
    </citation>
    <scope>NUCLEOTIDE SEQUENCE</scope>
    <source>
        <strain evidence="3">J2TS6</strain>
    </source>
</reference>
<dbReference type="Proteomes" id="UP000679779">
    <property type="component" value="Unassembled WGS sequence"/>
</dbReference>
<keyword evidence="1" id="KW-0238">DNA-binding</keyword>
<proteinExistence type="predicted"/>
<dbReference type="AlphaFoldDB" id="A0A919XQK4"/>
<dbReference type="GO" id="GO:0003677">
    <property type="term" value="F:DNA binding"/>
    <property type="evidence" value="ECO:0007669"/>
    <property type="project" value="UniProtKB-KW"/>
</dbReference>
<dbReference type="RefSeq" id="WP_160043928.1">
    <property type="nucleotide sequence ID" value="NZ_BORQ01000010.1"/>
</dbReference>
<gene>
    <name evidence="3" type="ORF">J2TS6_55540</name>
</gene>
<name>A0A919XQK4_9BACL</name>
<dbReference type="SUPFAM" id="SSF46955">
    <property type="entry name" value="Putative DNA-binding domain"/>
    <property type="match status" value="1"/>
</dbReference>
<dbReference type="InterPro" id="IPR000551">
    <property type="entry name" value="MerR-type_HTH_dom"/>
</dbReference>
<feature type="domain" description="HTH merR-type" evidence="2">
    <location>
        <begin position="3"/>
        <end position="72"/>
    </location>
</feature>
<dbReference type="PANTHER" id="PTHR30204:SF82">
    <property type="entry name" value="TRANSCRIPTIONAL REGULATOR, MERR FAMILY"/>
    <property type="match status" value="1"/>
</dbReference>
<accession>A0A919XQK4</accession>
<protein>
    <submittedName>
        <fullName evidence="3">MerR family transcriptional regulator</fullName>
    </submittedName>
</protein>
<keyword evidence="4" id="KW-1185">Reference proteome</keyword>
<evidence type="ECO:0000259" key="2">
    <source>
        <dbReference type="PROSITE" id="PS50937"/>
    </source>
</evidence>